<protein>
    <submittedName>
        <fullName evidence="1">Unannotated protein</fullName>
    </submittedName>
</protein>
<accession>A0A6J7K4D6</accession>
<dbReference type="AlphaFoldDB" id="A0A6J7K4D6"/>
<name>A0A6J7K4D6_9ZZZZ</name>
<organism evidence="1">
    <name type="scientific">freshwater metagenome</name>
    <dbReference type="NCBI Taxonomy" id="449393"/>
    <lineage>
        <taxon>unclassified sequences</taxon>
        <taxon>metagenomes</taxon>
        <taxon>ecological metagenomes</taxon>
    </lineage>
</organism>
<evidence type="ECO:0000313" key="1">
    <source>
        <dbReference type="EMBL" id="CAB4949983.1"/>
    </source>
</evidence>
<dbReference type="EMBL" id="CAFBMK010000331">
    <property type="protein sequence ID" value="CAB4949983.1"/>
    <property type="molecule type" value="Genomic_DNA"/>
</dbReference>
<gene>
    <name evidence="1" type="ORF">UFOPK3564_03438</name>
</gene>
<proteinExistence type="predicted"/>
<reference evidence="1" key="1">
    <citation type="submission" date="2020-05" db="EMBL/GenBank/DDBJ databases">
        <authorList>
            <person name="Chiriac C."/>
            <person name="Salcher M."/>
            <person name="Ghai R."/>
            <person name="Kavagutti S V."/>
        </authorList>
    </citation>
    <scope>NUCLEOTIDE SEQUENCE</scope>
</reference>
<sequence>MHATARRTGAIATLAAASFFGVTSAASAIPSYRHCDLYNRGGDHLIAYCTAKAAGTEYRVVIRCQNGRTYYGAWRRQGGTYSSSRYCPKGVNLRTGDRQLR</sequence>